<dbReference type="EMBL" id="BARV01003003">
    <property type="protein sequence ID" value="GAH98478.1"/>
    <property type="molecule type" value="Genomic_DNA"/>
</dbReference>
<evidence type="ECO:0000313" key="1">
    <source>
        <dbReference type="EMBL" id="GAH98478.1"/>
    </source>
</evidence>
<protein>
    <submittedName>
        <fullName evidence="1">Uncharacterized protein</fullName>
    </submittedName>
</protein>
<organism evidence="1">
    <name type="scientific">marine sediment metagenome</name>
    <dbReference type="NCBI Taxonomy" id="412755"/>
    <lineage>
        <taxon>unclassified sequences</taxon>
        <taxon>metagenomes</taxon>
        <taxon>ecological metagenomes</taxon>
    </lineage>
</organism>
<accession>X1LWK1</accession>
<comment type="caution">
    <text evidence="1">The sequence shown here is derived from an EMBL/GenBank/DDBJ whole genome shotgun (WGS) entry which is preliminary data.</text>
</comment>
<name>X1LWK1_9ZZZZ</name>
<feature type="non-terminal residue" evidence="1">
    <location>
        <position position="1"/>
    </location>
</feature>
<dbReference type="AlphaFoldDB" id="X1LWK1"/>
<gene>
    <name evidence="1" type="ORF">S06H3_07410</name>
</gene>
<reference evidence="1" key="1">
    <citation type="journal article" date="2014" name="Front. Microbiol.">
        <title>High frequency of phylogenetically diverse reductive dehalogenase-homologous genes in deep subseafloor sedimentary metagenomes.</title>
        <authorList>
            <person name="Kawai M."/>
            <person name="Futagami T."/>
            <person name="Toyoda A."/>
            <person name="Takaki Y."/>
            <person name="Nishi S."/>
            <person name="Hori S."/>
            <person name="Arai W."/>
            <person name="Tsubouchi T."/>
            <person name="Morono Y."/>
            <person name="Uchiyama I."/>
            <person name="Ito T."/>
            <person name="Fujiyama A."/>
            <person name="Inagaki F."/>
            <person name="Takami H."/>
        </authorList>
    </citation>
    <scope>NUCLEOTIDE SEQUENCE</scope>
    <source>
        <strain evidence="1">Expedition CK06-06</strain>
    </source>
</reference>
<proteinExistence type="predicted"/>
<sequence>GGIDNNELLCNGRVEEVEQAVKDLIKNAGSNGDY</sequence>